<organism evidence="2 3">
    <name type="scientific">Pleurodeles waltl</name>
    <name type="common">Iberian ribbed newt</name>
    <dbReference type="NCBI Taxonomy" id="8319"/>
    <lineage>
        <taxon>Eukaryota</taxon>
        <taxon>Metazoa</taxon>
        <taxon>Chordata</taxon>
        <taxon>Craniata</taxon>
        <taxon>Vertebrata</taxon>
        <taxon>Euteleostomi</taxon>
        <taxon>Amphibia</taxon>
        <taxon>Batrachia</taxon>
        <taxon>Caudata</taxon>
        <taxon>Salamandroidea</taxon>
        <taxon>Salamandridae</taxon>
        <taxon>Pleurodelinae</taxon>
        <taxon>Pleurodeles</taxon>
    </lineage>
</organism>
<dbReference type="Proteomes" id="UP001066276">
    <property type="component" value="Chromosome 5"/>
</dbReference>
<name>A0AAV7RXW1_PLEWA</name>
<feature type="compositionally biased region" description="Basic and acidic residues" evidence="1">
    <location>
        <begin position="33"/>
        <end position="59"/>
    </location>
</feature>
<evidence type="ECO:0000313" key="2">
    <source>
        <dbReference type="EMBL" id="KAJ1157287.1"/>
    </source>
</evidence>
<protein>
    <submittedName>
        <fullName evidence="2">Uncharacterized protein</fullName>
    </submittedName>
</protein>
<evidence type="ECO:0000313" key="3">
    <source>
        <dbReference type="Proteomes" id="UP001066276"/>
    </source>
</evidence>
<comment type="caution">
    <text evidence="2">The sequence shown here is derived from an EMBL/GenBank/DDBJ whole genome shotgun (WGS) entry which is preliminary data.</text>
</comment>
<dbReference type="EMBL" id="JANPWB010000009">
    <property type="protein sequence ID" value="KAJ1157287.1"/>
    <property type="molecule type" value="Genomic_DNA"/>
</dbReference>
<accession>A0AAV7RXW1</accession>
<gene>
    <name evidence="2" type="ORF">NDU88_010002</name>
</gene>
<sequence>MQSDMYPECTATRRTPDEFPGGTEGRFLSWDAGDFRGRDLEGRLSTDEKREDAERRTEDVCCTGEMEDEKPTITQRGEDAGPDFQAPKKRPSETEPGEEGTQSKNIPERCRDPCNAEQPSHVPRGMCLLKIYEHNSQENRLFGSRAMGSDAGEEVQSIFMELLFE</sequence>
<keyword evidence="3" id="KW-1185">Reference proteome</keyword>
<reference evidence="2" key="1">
    <citation type="journal article" date="2022" name="bioRxiv">
        <title>Sequencing and chromosome-scale assembly of the giantPleurodeles waltlgenome.</title>
        <authorList>
            <person name="Brown T."/>
            <person name="Elewa A."/>
            <person name="Iarovenko S."/>
            <person name="Subramanian E."/>
            <person name="Araus A.J."/>
            <person name="Petzold A."/>
            <person name="Susuki M."/>
            <person name="Suzuki K.-i.T."/>
            <person name="Hayashi T."/>
            <person name="Toyoda A."/>
            <person name="Oliveira C."/>
            <person name="Osipova E."/>
            <person name="Leigh N.D."/>
            <person name="Simon A."/>
            <person name="Yun M.H."/>
        </authorList>
    </citation>
    <scope>NUCLEOTIDE SEQUENCE</scope>
    <source>
        <strain evidence="2">20211129_DDA</strain>
        <tissue evidence="2">Liver</tissue>
    </source>
</reference>
<proteinExistence type="predicted"/>
<dbReference type="AlphaFoldDB" id="A0AAV7RXW1"/>
<feature type="region of interest" description="Disordered" evidence="1">
    <location>
        <begin position="1"/>
        <end position="118"/>
    </location>
</feature>
<evidence type="ECO:0000256" key="1">
    <source>
        <dbReference type="SAM" id="MobiDB-lite"/>
    </source>
</evidence>